<dbReference type="AlphaFoldDB" id="A0A244ETX5"/>
<evidence type="ECO:0000313" key="4">
    <source>
        <dbReference type="EMBL" id="OUM07981.1"/>
    </source>
</evidence>
<keyword evidence="2 4" id="KW-0418">Kinase</keyword>
<dbReference type="Pfam" id="PF00294">
    <property type="entry name" value="PfkB"/>
    <property type="match status" value="1"/>
</dbReference>
<reference evidence="4 5" key="1">
    <citation type="submission" date="2017-01" db="EMBL/GenBank/DDBJ databases">
        <authorList>
            <person name="Mah S.A."/>
            <person name="Swanson W.J."/>
            <person name="Moy G.W."/>
            <person name="Vacquier V.D."/>
        </authorList>
    </citation>
    <scope>NUCLEOTIDE SEQUENCE [LARGE SCALE GENOMIC DNA]</scope>
    <source>
        <strain evidence="4">PDD-32b-74</strain>
    </source>
</reference>
<comment type="caution">
    <text evidence="4">The sequence shown here is derived from an EMBL/GenBank/DDBJ whole genome shotgun (WGS) entry which is preliminary data.</text>
</comment>
<proteinExistence type="predicted"/>
<dbReference type="Gene3D" id="3.40.1190.20">
    <property type="match status" value="1"/>
</dbReference>
<feature type="domain" description="Carbohydrate kinase PfkB" evidence="3">
    <location>
        <begin position="8"/>
        <end position="293"/>
    </location>
</feature>
<gene>
    <name evidence="4" type="ORF">BW686_08135</name>
</gene>
<dbReference type="GO" id="GO:0016301">
    <property type="term" value="F:kinase activity"/>
    <property type="evidence" value="ECO:0007669"/>
    <property type="project" value="UniProtKB-KW"/>
</dbReference>
<evidence type="ECO:0000256" key="1">
    <source>
        <dbReference type="ARBA" id="ARBA00022679"/>
    </source>
</evidence>
<dbReference type="EMBL" id="MTSA01000005">
    <property type="protein sequence ID" value="OUM07981.1"/>
    <property type="molecule type" value="Genomic_DNA"/>
</dbReference>
<organism evidence="4 5">
    <name type="scientific">Pseudomonas syringae</name>
    <dbReference type="NCBI Taxonomy" id="317"/>
    <lineage>
        <taxon>Bacteria</taxon>
        <taxon>Pseudomonadati</taxon>
        <taxon>Pseudomonadota</taxon>
        <taxon>Gammaproteobacteria</taxon>
        <taxon>Pseudomonadales</taxon>
        <taxon>Pseudomonadaceae</taxon>
        <taxon>Pseudomonas</taxon>
    </lineage>
</organism>
<protein>
    <submittedName>
        <fullName evidence="4">Sugar kinase</fullName>
    </submittedName>
</protein>
<evidence type="ECO:0000313" key="5">
    <source>
        <dbReference type="Proteomes" id="UP000195128"/>
    </source>
</evidence>
<accession>A0A244ETX5</accession>
<name>A0A244ETX5_PSESX</name>
<dbReference type="Proteomes" id="UP000195128">
    <property type="component" value="Unassembled WGS sequence"/>
</dbReference>
<dbReference type="PANTHER" id="PTHR10584">
    <property type="entry name" value="SUGAR KINASE"/>
    <property type="match status" value="1"/>
</dbReference>
<evidence type="ECO:0000256" key="2">
    <source>
        <dbReference type="ARBA" id="ARBA00022777"/>
    </source>
</evidence>
<sequence>MPAKLFYTGQVVVDLVMAIDHLPSSGGDVLATSATFETGGGFNVMAAACRNGLRTVYLGRHGQGRFGDLARQAMRDEGVEISTMPVPGEDTGLAVALVEASAERSFISYVGAEGGLSTDDLHGVRVSPEDYVFVSGYSLIHKNKVTALLAWLSGLPSGTAVVFDPGPLVNAVNGAEINAVLPLISVWSSNREEALRFTQTQTPADALHSLAALLRDDALIVIRDGPAGCWINHAGQTRHIPGFAVTALDTNGAGDAHAGVLLAELAKGSSVDRAALRANAAAAIAVTRRGPATAPGREEVDALINRLTP</sequence>
<dbReference type="InterPro" id="IPR029056">
    <property type="entry name" value="Ribokinase-like"/>
</dbReference>
<dbReference type="InterPro" id="IPR011611">
    <property type="entry name" value="PfkB_dom"/>
</dbReference>
<dbReference type="OrthoDB" id="8578462at2"/>
<dbReference type="RefSeq" id="WP_084915817.1">
    <property type="nucleotide sequence ID" value="NZ_MTSA01000005.1"/>
</dbReference>
<keyword evidence="1" id="KW-0808">Transferase</keyword>
<dbReference type="GO" id="GO:0005829">
    <property type="term" value="C:cytosol"/>
    <property type="evidence" value="ECO:0007669"/>
    <property type="project" value="TreeGrafter"/>
</dbReference>
<dbReference type="PANTHER" id="PTHR10584:SF166">
    <property type="entry name" value="RIBOKINASE"/>
    <property type="match status" value="1"/>
</dbReference>
<dbReference type="SUPFAM" id="SSF53613">
    <property type="entry name" value="Ribokinase-like"/>
    <property type="match status" value="1"/>
</dbReference>
<evidence type="ECO:0000259" key="3">
    <source>
        <dbReference type="Pfam" id="PF00294"/>
    </source>
</evidence>